<reference evidence="2 3" key="1">
    <citation type="submission" date="2014-04" db="EMBL/GenBank/DDBJ databases">
        <authorList>
            <consortium name="DOE Joint Genome Institute"/>
            <person name="Kuo A."/>
            <person name="Tarkka M."/>
            <person name="Buscot F."/>
            <person name="Kohler A."/>
            <person name="Nagy L.G."/>
            <person name="Floudas D."/>
            <person name="Copeland A."/>
            <person name="Barry K.W."/>
            <person name="Cichocki N."/>
            <person name="Veneault-Fourrey C."/>
            <person name="LaButti K."/>
            <person name="Lindquist E.A."/>
            <person name="Lipzen A."/>
            <person name="Lundell T."/>
            <person name="Morin E."/>
            <person name="Murat C."/>
            <person name="Sun H."/>
            <person name="Tunlid A."/>
            <person name="Henrissat B."/>
            <person name="Grigoriev I.V."/>
            <person name="Hibbett D.S."/>
            <person name="Martin F."/>
            <person name="Nordberg H.P."/>
            <person name="Cantor M.N."/>
            <person name="Hua S.X."/>
        </authorList>
    </citation>
    <scope>NUCLEOTIDE SEQUENCE [LARGE SCALE GENOMIC DNA]</scope>
    <source>
        <strain evidence="2 3">F 1598</strain>
    </source>
</reference>
<evidence type="ECO:0000313" key="3">
    <source>
        <dbReference type="Proteomes" id="UP000054166"/>
    </source>
</evidence>
<feature type="compositionally biased region" description="Polar residues" evidence="1">
    <location>
        <begin position="195"/>
        <end position="208"/>
    </location>
</feature>
<feature type="compositionally biased region" description="Basic and acidic residues" evidence="1">
    <location>
        <begin position="185"/>
        <end position="194"/>
    </location>
</feature>
<protein>
    <submittedName>
        <fullName evidence="2">Uncharacterized protein</fullName>
    </submittedName>
</protein>
<proteinExistence type="predicted"/>
<dbReference type="EMBL" id="KN833084">
    <property type="protein sequence ID" value="KIM73387.1"/>
    <property type="molecule type" value="Genomic_DNA"/>
</dbReference>
<keyword evidence="3" id="KW-1185">Reference proteome</keyword>
<dbReference type="Proteomes" id="UP000054166">
    <property type="component" value="Unassembled WGS sequence"/>
</dbReference>
<accession>A0A0C3B7V7</accession>
<dbReference type="AlphaFoldDB" id="A0A0C3B7V7"/>
<evidence type="ECO:0000313" key="2">
    <source>
        <dbReference type="EMBL" id="KIM73387.1"/>
    </source>
</evidence>
<organism evidence="2 3">
    <name type="scientific">Piloderma croceum (strain F 1598)</name>
    <dbReference type="NCBI Taxonomy" id="765440"/>
    <lineage>
        <taxon>Eukaryota</taxon>
        <taxon>Fungi</taxon>
        <taxon>Dikarya</taxon>
        <taxon>Basidiomycota</taxon>
        <taxon>Agaricomycotina</taxon>
        <taxon>Agaricomycetes</taxon>
        <taxon>Agaricomycetidae</taxon>
        <taxon>Atheliales</taxon>
        <taxon>Atheliaceae</taxon>
        <taxon>Piloderma</taxon>
    </lineage>
</organism>
<sequence>MPTKIGHKRLVALGSSKSANHAYQNRSQAVSSSRIIQICYAMSFPSEDYSGEYSYNARDDGYPQSETNSLIQDPLLLAMVPTRGTTAAFDVHGHGNLRSGAAMMLERQRTTGTQRNLVGAAVAPRQPNFEFGAFEAPPPHTQPSVQGSQSYGPLSAGSQFSTRPSSPMLELQESEMVPAKRRRTRNEGSRDGAQSDHSMASSQPPLLLSWGSQGAVASTATTPSITPNKDSQLYRLVVQRLFPSYHPDEMALINSPAIGEAVNEREVRTKSVSLHSGDKNRVFAALEDHKEQMTEVLTFKPNPKGPQKHGNDLLHMHLLSLYSRAFGPSRTKETIMAYMKSRLVQASFILLFLTIRKGYSQCLVDILFPELDRLPACAFTYNAVIVNNCSESYQSGIKVKCELEESAYASEVHSVQSAFDSIYYDDEFISFSNWLVRVNKANPTAPGQAVNQCTKQ</sequence>
<dbReference type="InParanoid" id="A0A0C3B7V7"/>
<reference evidence="3" key="2">
    <citation type="submission" date="2015-01" db="EMBL/GenBank/DDBJ databases">
        <title>Evolutionary Origins and Diversification of the Mycorrhizal Mutualists.</title>
        <authorList>
            <consortium name="DOE Joint Genome Institute"/>
            <consortium name="Mycorrhizal Genomics Consortium"/>
            <person name="Kohler A."/>
            <person name="Kuo A."/>
            <person name="Nagy L.G."/>
            <person name="Floudas D."/>
            <person name="Copeland A."/>
            <person name="Barry K.W."/>
            <person name="Cichocki N."/>
            <person name="Veneault-Fourrey C."/>
            <person name="LaButti K."/>
            <person name="Lindquist E.A."/>
            <person name="Lipzen A."/>
            <person name="Lundell T."/>
            <person name="Morin E."/>
            <person name="Murat C."/>
            <person name="Riley R."/>
            <person name="Ohm R."/>
            <person name="Sun H."/>
            <person name="Tunlid A."/>
            <person name="Henrissat B."/>
            <person name="Grigoriev I.V."/>
            <person name="Hibbett D.S."/>
            <person name="Martin F."/>
        </authorList>
    </citation>
    <scope>NUCLEOTIDE SEQUENCE [LARGE SCALE GENOMIC DNA]</scope>
    <source>
        <strain evidence="3">F 1598</strain>
    </source>
</reference>
<dbReference type="HOGENOM" id="CLU_600073_0_0_1"/>
<feature type="region of interest" description="Disordered" evidence="1">
    <location>
        <begin position="130"/>
        <end position="208"/>
    </location>
</feature>
<feature type="compositionally biased region" description="Polar residues" evidence="1">
    <location>
        <begin position="142"/>
        <end position="165"/>
    </location>
</feature>
<gene>
    <name evidence="2" type="ORF">PILCRDRAFT_93092</name>
</gene>
<evidence type="ECO:0000256" key="1">
    <source>
        <dbReference type="SAM" id="MobiDB-lite"/>
    </source>
</evidence>
<name>A0A0C3B7V7_PILCF</name>